<dbReference type="SUPFAM" id="SSF55166">
    <property type="entry name" value="Hedgehog/DD-peptidase"/>
    <property type="match status" value="1"/>
</dbReference>
<comment type="caution">
    <text evidence="2">The sequence shown here is derived from an EMBL/GenBank/DDBJ whole genome shotgun (WGS) entry which is preliminary data.</text>
</comment>
<dbReference type="InterPro" id="IPR043769">
    <property type="entry name" value="DUF5715"/>
</dbReference>
<feature type="region of interest" description="Disordered" evidence="1">
    <location>
        <begin position="203"/>
        <end position="236"/>
    </location>
</feature>
<dbReference type="RefSeq" id="WP_390235094.1">
    <property type="nucleotide sequence ID" value="NZ_JBHSWI010000001.1"/>
</dbReference>
<keyword evidence="3" id="KW-1185">Reference proteome</keyword>
<protein>
    <submittedName>
        <fullName evidence="2">DUF5715 family protein</fullName>
    </submittedName>
</protein>
<evidence type="ECO:0000313" key="3">
    <source>
        <dbReference type="Proteomes" id="UP001596391"/>
    </source>
</evidence>
<sequence>MEETAEITDEVVKPQVMPALYSRGGRLIMPAALKGSREILVHQNQMADAAGLDRLRNEDDLQDSIEAHRLVRLPETEYLHVNGDLPVNRRYARPWTVRFASDMAKAYESRFGVALQVNSAVRTISYQLRLQRTNGNAAAVEGDTASPHLTGQAIDFGKRGMSNAQLAWMRAYLLPLMQAGKIDVEEEFQQACFHISVYRSYGGGSPKKKATSPRIETAAVRRAARDQADNAADDAQ</sequence>
<dbReference type="Gene3D" id="3.30.1380.10">
    <property type="match status" value="1"/>
</dbReference>
<dbReference type="Pfam" id="PF18979">
    <property type="entry name" value="DUF5715"/>
    <property type="match status" value="1"/>
</dbReference>
<proteinExistence type="predicted"/>
<reference evidence="3" key="1">
    <citation type="journal article" date="2019" name="Int. J. Syst. Evol. Microbiol.">
        <title>The Global Catalogue of Microorganisms (GCM) 10K type strain sequencing project: providing services to taxonomists for standard genome sequencing and annotation.</title>
        <authorList>
            <consortium name="The Broad Institute Genomics Platform"/>
            <consortium name="The Broad Institute Genome Sequencing Center for Infectious Disease"/>
            <person name="Wu L."/>
            <person name="Ma J."/>
        </authorList>
    </citation>
    <scope>NUCLEOTIDE SEQUENCE [LARGE SCALE GENOMIC DNA]</scope>
    <source>
        <strain evidence="3">CGMCC 1.16026</strain>
    </source>
</reference>
<evidence type="ECO:0000256" key="1">
    <source>
        <dbReference type="SAM" id="MobiDB-lite"/>
    </source>
</evidence>
<accession>A0ABW1ZCC4</accession>
<dbReference type="EMBL" id="JBHSWI010000001">
    <property type="protein sequence ID" value="MFC6646070.1"/>
    <property type="molecule type" value="Genomic_DNA"/>
</dbReference>
<gene>
    <name evidence="2" type="ORF">ACFQBQ_10855</name>
</gene>
<organism evidence="2 3">
    <name type="scientific">Granulicella cerasi</name>
    <dbReference type="NCBI Taxonomy" id="741063"/>
    <lineage>
        <taxon>Bacteria</taxon>
        <taxon>Pseudomonadati</taxon>
        <taxon>Acidobacteriota</taxon>
        <taxon>Terriglobia</taxon>
        <taxon>Terriglobales</taxon>
        <taxon>Acidobacteriaceae</taxon>
        <taxon>Granulicella</taxon>
    </lineage>
</organism>
<dbReference type="InterPro" id="IPR009045">
    <property type="entry name" value="Zn_M74/Hedgehog-like"/>
</dbReference>
<name>A0ABW1ZCC4_9BACT</name>
<evidence type="ECO:0000313" key="2">
    <source>
        <dbReference type="EMBL" id="MFC6646070.1"/>
    </source>
</evidence>
<dbReference type="Proteomes" id="UP001596391">
    <property type="component" value="Unassembled WGS sequence"/>
</dbReference>